<feature type="domain" description="Retrovirus-related Pol polyprotein from transposon TNT 1-94-like beta-barrel" evidence="1">
    <location>
        <begin position="170"/>
        <end position="244"/>
    </location>
</feature>
<comment type="caution">
    <text evidence="2">The sequence shown here is derived from an EMBL/GenBank/DDBJ whole genome shotgun (WGS) entry which is preliminary data.</text>
</comment>
<dbReference type="EMBL" id="ASHM01060066">
    <property type="protein sequence ID" value="PNX89518.1"/>
    <property type="molecule type" value="Genomic_DNA"/>
</dbReference>
<sequence>MLSKGTEFLDEILENQPPPRKAKATIGFNYQNVNKIKEYNQDTKYMHVPLIETIPTMYGIVHPHLSEHPPSRKQTRPKPKYRGKFRSWICHHCGRKGHIRPFCFKLYGYPDRSYQPKSKPLVKNTKKEWKPKDEDVKGDVVKVKEDNPKCNNGCLIAHTSLKVSSREDCYFDSGCSRHMTGIERYLTDVESYATNFVTFGDGAKGEIKGIGKLIDNGLPKLDSVLLVKGLTANLISISQLCDQGMKVNFSKFECLITNDKDEVLMKGVRSKDNCYLWAPIKTTYSSTCLKTNVMMESINVMIDDSAIDKEFISPIFESTMGAYFSLMLFHEASCVYFRCCIASDTTYLSWK</sequence>
<dbReference type="InterPro" id="IPR054722">
    <property type="entry name" value="PolX-like_BBD"/>
</dbReference>
<gene>
    <name evidence="2" type="ORF">L195_g045638</name>
</gene>
<reference evidence="2 3" key="1">
    <citation type="journal article" date="2014" name="Am. J. Bot.">
        <title>Genome assembly and annotation for red clover (Trifolium pratense; Fabaceae).</title>
        <authorList>
            <person name="Istvanek J."/>
            <person name="Jaros M."/>
            <person name="Krenek A."/>
            <person name="Repkova J."/>
        </authorList>
    </citation>
    <scope>NUCLEOTIDE SEQUENCE [LARGE SCALE GENOMIC DNA]</scope>
    <source>
        <strain evidence="3">cv. Tatra</strain>
        <tissue evidence="2">Young leaves</tissue>
    </source>
</reference>
<name>A0A2K3MFF5_TRIPR</name>
<reference evidence="2 3" key="2">
    <citation type="journal article" date="2017" name="Front. Plant Sci.">
        <title>Gene Classification and Mining of Molecular Markers Useful in Red Clover (Trifolium pratense) Breeding.</title>
        <authorList>
            <person name="Istvanek J."/>
            <person name="Dluhosova J."/>
            <person name="Dluhos P."/>
            <person name="Patkova L."/>
            <person name="Nedelnik J."/>
            <person name="Repkova J."/>
        </authorList>
    </citation>
    <scope>NUCLEOTIDE SEQUENCE [LARGE SCALE GENOMIC DNA]</scope>
    <source>
        <strain evidence="3">cv. Tatra</strain>
        <tissue evidence="2">Young leaves</tissue>
    </source>
</reference>
<dbReference type="Pfam" id="PF22936">
    <property type="entry name" value="Pol_BBD"/>
    <property type="match status" value="1"/>
</dbReference>
<accession>A0A2K3MFF5</accession>
<evidence type="ECO:0000313" key="2">
    <source>
        <dbReference type="EMBL" id="PNX89518.1"/>
    </source>
</evidence>
<dbReference type="AlphaFoldDB" id="A0A2K3MFF5"/>
<evidence type="ECO:0000259" key="1">
    <source>
        <dbReference type="Pfam" id="PF22936"/>
    </source>
</evidence>
<dbReference type="Proteomes" id="UP000236291">
    <property type="component" value="Unassembled WGS sequence"/>
</dbReference>
<protein>
    <submittedName>
        <fullName evidence="2">Gag-pol polyprotein</fullName>
    </submittedName>
</protein>
<evidence type="ECO:0000313" key="3">
    <source>
        <dbReference type="Proteomes" id="UP000236291"/>
    </source>
</evidence>
<proteinExistence type="predicted"/>
<organism evidence="2 3">
    <name type="scientific">Trifolium pratense</name>
    <name type="common">Red clover</name>
    <dbReference type="NCBI Taxonomy" id="57577"/>
    <lineage>
        <taxon>Eukaryota</taxon>
        <taxon>Viridiplantae</taxon>
        <taxon>Streptophyta</taxon>
        <taxon>Embryophyta</taxon>
        <taxon>Tracheophyta</taxon>
        <taxon>Spermatophyta</taxon>
        <taxon>Magnoliopsida</taxon>
        <taxon>eudicotyledons</taxon>
        <taxon>Gunneridae</taxon>
        <taxon>Pentapetalae</taxon>
        <taxon>rosids</taxon>
        <taxon>fabids</taxon>
        <taxon>Fabales</taxon>
        <taxon>Fabaceae</taxon>
        <taxon>Papilionoideae</taxon>
        <taxon>50 kb inversion clade</taxon>
        <taxon>NPAAA clade</taxon>
        <taxon>Hologalegina</taxon>
        <taxon>IRL clade</taxon>
        <taxon>Trifolieae</taxon>
        <taxon>Trifolium</taxon>
    </lineage>
</organism>